<gene>
    <name evidence="1" type="ORF">MHSWG343_07920</name>
</gene>
<dbReference type="EMBL" id="BIMN01000004">
    <property type="protein sequence ID" value="GCE63785.1"/>
    <property type="molecule type" value="Genomic_DNA"/>
</dbReference>
<dbReference type="Proteomes" id="UP000324831">
    <property type="component" value="Unassembled WGS sequence"/>
</dbReference>
<organism evidence="1 2">
    <name type="scientific">Candidatus Mycoplasma haematohominis</name>
    <dbReference type="NCBI Taxonomy" id="1494318"/>
    <lineage>
        <taxon>Bacteria</taxon>
        <taxon>Bacillati</taxon>
        <taxon>Mycoplasmatota</taxon>
        <taxon>Mollicutes</taxon>
        <taxon>Mycoplasmataceae</taxon>
        <taxon>Mycoplasma</taxon>
    </lineage>
</organism>
<evidence type="ECO:0000313" key="2">
    <source>
        <dbReference type="Proteomes" id="UP000324831"/>
    </source>
</evidence>
<proteinExistence type="predicted"/>
<reference evidence="1 2" key="1">
    <citation type="submission" date="2019-01" db="EMBL/GenBank/DDBJ databases">
        <title>Draft genome sequences of Candidatus Mycoplasma haemohominis SWG34-3 identified from a patient with pyrexia, anemia and liver dysfunction.</title>
        <authorList>
            <person name="Sekizuka T."/>
            <person name="Hattori N."/>
            <person name="Katano H."/>
            <person name="Takuma T."/>
            <person name="Ito T."/>
            <person name="Arai N."/>
            <person name="Yanai R."/>
            <person name="Ishii S."/>
            <person name="Miura Y."/>
            <person name="Tokunaga T."/>
            <person name="Watanabe H."/>
            <person name="Nomura N."/>
            <person name="Eguchi J."/>
            <person name="Arai T."/>
            <person name="Hasegawa H."/>
            <person name="Nakamaki T."/>
            <person name="Wakita T."/>
            <person name="Niki Y."/>
            <person name="Kuroda M."/>
        </authorList>
    </citation>
    <scope>NUCLEOTIDE SEQUENCE [LARGE SCALE GENOMIC DNA]</scope>
    <source>
        <strain evidence="1">SWG34-3</strain>
    </source>
</reference>
<accession>A0A478FUK6</accession>
<dbReference type="AlphaFoldDB" id="A0A478FUK6"/>
<evidence type="ECO:0000313" key="1">
    <source>
        <dbReference type="EMBL" id="GCE63785.1"/>
    </source>
</evidence>
<comment type="caution">
    <text evidence="1">The sequence shown here is derived from an EMBL/GenBank/DDBJ whole genome shotgun (WGS) entry which is preliminary data.</text>
</comment>
<protein>
    <submittedName>
        <fullName evidence="1">Uncharacterized protein</fullName>
    </submittedName>
</protein>
<name>A0A478FUK6_9MOLU</name>
<sequence length="158" mass="16977">MDPVKGAVGAGAVALIVAGGVGASYINNEPTAFTLSSKEIGTVSFTNGNIGNIEANKSKLVADHEKNKDWFNWVYKNKLSYAKEAKEGEASKLSTEFQAVTEGYGTGTTTSLNKVCDAAYKKNKTDFEGNNEPNKVKYKADVEKFCIYKESGQLDLGS</sequence>